<dbReference type="Proteomes" id="UP001060123">
    <property type="component" value="Plasmid pWSM1592_1"/>
</dbReference>
<protein>
    <submittedName>
        <fullName evidence="3">DUF305 domain-containing protein</fullName>
    </submittedName>
</protein>
<reference evidence="3 5" key="1">
    <citation type="submission" date="2017-11" db="EMBL/GenBank/DDBJ databases">
        <authorList>
            <person name="Han C.G."/>
        </authorList>
    </citation>
    <scope>NUCLEOTIDE SEQUENCE [LARGE SCALE GENOMIC DNA]</scope>
    <source>
        <strain evidence="3 5">HCNT1</strain>
    </source>
</reference>
<feature type="domain" description="DUF305" evidence="2">
    <location>
        <begin position="39"/>
        <end position="143"/>
    </location>
</feature>
<geneLocation type="plasmid" evidence="4 6">
    <name>pWSM1592_1</name>
</geneLocation>
<dbReference type="Pfam" id="PF03713">
    <property type="entry name" value="DUF305"/>
    <property type="match status" value="1"/>
</dbReference>
<accession>A0A2N0DCQ5</accession>
<gene>
    <name evidence="3" type="ORF">CWR43_09750</name>
    <name evidence="4" type="ORF">N2599_30525</name>
</gene>
<proteinExistence type="predicted"/>
<dbReference type="PANTHER" id="PTHR36933">
    <property type="entry name" value="SLL0788 PROTEIN"/>
    <property type="match status" value="1"/>
</dbReference>
<sequence length="149" mass="16344">MNVFMKTSIAMIGATALLSLTPLAASAQEMAYPEKCKTEGMDMSKMGMSMGGDTKTGDMPKGEMTDYQKASMDGMKSMHMNMMQGMMKKDADVSFVCGMIAHHMGAISMSEVELKYGDNKEAKAMARKVIDAQKKEIAQMTKWVNKEAK</sequence>
<name>A0A2N0DCQ5_RHISU</name>
<reference evidence="3 5" key="2">
    <citation type="submission" date="2017-12" db="EMBL/GenBank/DDBJ databases">
        <title>Genome sequence of Rhizobium sullae HCNT1 isolated from Sulla coronaria nodules and featuring peculiar denitrification phenotypes.</title>
        <authorList>
            <person name="De Diego-Diaz B."/>
            <person name="Treu L."/>
            <person name="Campanaro S."/>
            <person name="Da Silva Duarte V."/>
            <person name="Basaglia M."/>
            <person name="Favaro L."/>
            <person name="Casella S."/>
            <person name="Squartini A."/>
        </authorList>
    </citation>
    <scope>NUCLEOTIDE SEQUENCE [LARGE SCALE GENOMIC DNA]</scope>
    <source>
        <strain evidence="3 5">HCNT1</strain>
    </source>
</reference>
<keyword evidence="1" id="KW-0732">Signal</keyword>
<evidence type="ECO:0000256" key="1">
    <source>
        <dbReference type="SAM" id="SignalP"/>
    </source>
</evidence>
<organism evidence="3 5">
    <name type="scientific">Rhizobium sullae</name>
    <name type="common">Rhizobium hedysari</name>
    <dbReference type="NCBI Taxonomy" id="50338"/>
    <lineage>
        <taxon>Bacteria</taxon>
        <taxon>Pseudomonadati</taxon>
        <taxon>Pseudomonadota</taxon>
        <taxon>Alphaproteobacteria</taxon>
        <taxon>Hyphomicrobiales</taxon>
        <taxon>Rhizobiaceae</taxon>
        <taxon>Rhizobium/Agrobacterium group</taxon>
        <taxon>Rhizobium</taxon>
    </lineage>
</organism>
<keyword evidence="6" id="KW-1185">Reference proteome</keyword>
<keyword evidence="4" id="KW-0614">Plasmid</keyword>
<dbReference type="InterPro" id="IPR005183">
    <property type="entry name" value="DUF305_CopM-like"/>
</dbReference>
<dbReference type="EMBL" id="PIQN01000006">
    <property type="protein sequence ID" value="PKA43891.1"/>
    <property type="molecule type" value="Genomic_DNA"/>
</dbReference>
<dbReference type="Gene3D" id="1.20.1260.10">
    <property type="match status" value="1"/>
</dbReference>
<dbReference type="AlphaFoldDB" id="A0A2N0DCQ5"/>
<evidence type="ECO:0000313" key="4">
    <source>
        <dbReference type="EMBL" id="UWU17126.1"/>
    </source>
</evidence>
<dbReference type="Proteomes" id="UP000232164">
    <property type="component" value="Unassembled WGS sequence"/>
</dbReference>
<reference evidence="4" key="3">
    <citation type="submission" date="2022-09" db="EMBL/GenBank/DDBJ databases">
        <title>Australian commercial rhizobial inoculants.</title>
        <authorList>
            <person name="Kohlmeier M.G."/>
            <person name="O'Hara G.W."/>
            <person name="Colombi E."/>
            <person name="Ramsay J.P."/>
            <person name="Terpolilli J."/>
        </authorList>
    </citation>
    <scope>NUCLEOTIDE SEQUENCE</scope>
    <source>
        <strain evidence="4">WSM1592</strain>
        <plasmid evidence="4">pWSM1592_1</plasmid>
    </source>
</reference>
<evidence type="ECO:0000313" key="3">
    <source>
        <dbReference type="EMBL" id="PKA43891.1"/>
    </source>
</evidence>
<evidence type="ECO:0000259" key="2">
    <source>
        <dbReference type="Pfam" id="PF03713"/>
    </source>
</evidence>
<dbReference type="PANTHER" id="PTHR36933:SF1">
    <property type="entry name" value="SLL0788 PROTEIN"/>
    <property type="match status" value="1"/>
</dbReference>
<feature type="signal peptide" evidence="1">
    <location>
        <begin position="1"/>
        <end position="27"/>
    </location>
</feature>
<dbReference type="STRING" id="1041146.GCA_000427985_03943"/>
<evidence type="ECO:0000313" key="5">
    <source>
        <dbReference type="Proteomes" id="UP000232164"/>
    </source>
</evidence>
<dbReference type="EMBL" id="CP104144">
    <property type="protein sequence ID" value="UWU17126.1"/>
    <property type="molecule type" value="Genomic_DNA"/>
</dbReference>
<evidence type="ECO:0000313" key="6">
    <source>
        <dbReference type="Proteomes" id="UP001060123"/>
    </source>
</evidence>
<feature type="chain" id="PRO_5014702830" evidence="1">
    <location>
        <begin position="28"/>
        <end position="149"/>
    </location>
</feature>
<dbReference type="InterPro" id="IPR012347">
    <property type="entry name" value="Ferritin-like"/>
</dbReference>